<reference evidence="2 4" key="1">
    <citation type="submission" date="2015-09" db="EMBL/GenBank/DDBJ databases">
        <title>Sorangium comparison.</title>
        <authorList>
            <person name="Zaburannyi N."/>
            <person name="Bunk B."/>
            <person name="Overmann J."/>
            <person name="Mueller R."/>
        </authorList>
    </citation>
    <scope>NUCLEOTIDE SEQUENCE [LARGE SCALE GENOMIC DNA]</scope>
    <source>
        <strain evidence="2 4">So ceGT47</strain>
    </source>
</reference>
<evidence type="ECO:0000313" key="3">
    <source>
        <dbReference type="EMBL" id="AYM53043.1"/>
    </source>
</evidence>
<dbReference type="Gene3D" id="2.60.120.620">
    <property type="entry name" value="q2cbj1_9rhob like domain"/>
    <property type="match status" value="1"/>
</dbReference>
<evidence type="ECO:0000256" key="1">
    <source>
        <dbReference type="ARBA" id="ARBA00001954"/>
    </source>
</evidence>
<dbReference type="RefSeq" id="WP_129346753.1">
    <property type="nucleotide sequence ID" value="NZ_CP012670.1"/>
</dbReference>
<name>A0A3S7UWD7_SORCE</name>
<dbReference type="GO" id="GO:0005506">
    <property type="term" value="F:iron ion binding"/>
    <property type="evidence" value="ECO:0007669"/>
    <property type="project" value="UniProtKB-ARBA"/>
</dbReference>
<protein>
    <recommendedName>
        <fullName evidence="5">Phytanoyl-CoA dioxygenase</fullName>
    </recommendedName>
</protein>
<dbReference type="EMBL" id="CP012670">
    <property type="protein sequence ID" value="AUX21430.1"/>
    <property type="molecule type" value="Genomic_DNA"/>
</dbReference>
<evidence type="ECO:0008006" key="5">
    <source>
        <dbReference type="Google" id="ProtNLM"/>
    </source>
</evidence>
<dbReference type="Pfam" id="PF05721">
    <property type="entry name" value="PhyH"/>
    <property type="match status" value="1"/>
</dbReference>
<proteinExistence type="predicted"/>
<dbReference type="EMBL" id="MH908892">
    <property type="protein sequence ID" value="AYM53043.1"/>
    <property type="molecule type" value="Genomic_DNA"/>
</dbReference>
<dbReference type="OrthoDB" id="9791262at2"/>
<evidence type="ECO:0000313" key="2">
    <source>
        <dbReference type="EMBL" id="AUX21430.1"/>
    </source>
</evidence>
<gene>
    <name evidence="2" type="ORF">SOCEGT47_019140</name>
</gene>
<comment type="cofactor">
    <cofactor evidence="1">
        <name>Fe(2+)</name>
        <dbReference type="ChEBI" id="CHEBI:29033"/>
    </cofactor>
</comment>
<dbReference type="PANTHER" id="PTHR20883:SF48">
    <property type="entry name" value="ECTOINE DIOXYGENASE"/>
    <property type="match status" value="1"/>
</dbReference>
<dbReference type="SUPFAM" id="SSF51197">
    <property type="entry name" value="Clavaminate synthase-like"/>
    <property type="match status" value="1"/>
</dbReference>
<sequence length="237" mass="26966">MKSTLTEQLSRNGYVDPVPVFDRAEADHYRRSFLESLGESGGRPDPHALSGYHLRHRWAYELATTPALLDRVEAMLGPDLVLWASHVWYKPPRSEDIVPWHCDAVYWPVLNRDVNLTAWVALSACHRGNGGLRVIPGSHRTMPHDSHITDIDDSSVPIVELEMTPGQATFFSGYLYHGSERNGSSSPRIAYALRFTRPEVRFERAAVESSFGYLRTILVRGVDRYHYNDFMKTPPPF</sequence>
<dbReference type="AlphaFoldDB" id="A0A3S7UWD7"/>
<dbReference type="GO" id="GO:0016706">
    <property type="term" value="F:2-oxoglutarate-dependent dioxygenase activity"/>
    <property type="evidence" value="ECO:0007669"/>
    <property type="project" value="UniProtKB-ARBA"/>
</dbReference>
<accession>A0A3S7UWD7</accession>
<dbReference type="Proteomes" id="UP000295781">
    <property type="component" value="Chromosome"/>
</dbReference>
<reference evidence="3" key="2">
    <citation type="journal article" date="2018" name="J. Ind. Microbiol. Biotechnol.">
        <title>Genome mining reveals uncommon alkylpyrones as type III PKS products from myxobacteria.</title>
        <authorList>
            <person name="Hug J.J."/>
            <person name="Panter F."/>
            <person name="Krug D."/>
            <person name="Muller R."/>
        </authorList>
    </citation>
    <scope>NUCLEOTIDE SEQUENCE</scope>
    <source>
        <strain evidence="3">So ceGT47</strain>
    </source>
</reference>
<evidence type="ECO:0000313" key="4">
    <source>
        <dbReference type="Proteomes" id="UP000295781"/>
    </source>
</evidence>
<dbReference type="PANTHER" id="PTHR20883">
    <property type="entry name" value="PHYTANOYL-COA DIOXYGENASE DOMAIN CONTAINING 1"/>
    <property type="match status" value="1"/>
</dbReference>
<dbReference type="InterPro" id="IPR008775">
    <property type="entry name" value="Phytyl_CoA_dOase-like"/>
</dbReference>
<organism evidence="3">
    <name type="scientific">Sorangium cellulosum</name>
    <name type="common">Polyangium cellulosum</name>
    <dbReference type="NCBI Taxonomy" id="56"/>
    <lineage>
        <taxon>Bacteria</taxon>
        <taxon>Pseudomonadati</taxon>
        <taxon>Myxococcota</taxon>
        <taxon>Polyangia</taxon>
        <taxon>Polyangiales</taxon>
        <taxon>Polyangiaceae</taxon>
        <taxon>Sorangium</taxon>
    </lineage>
</organism>